<sequence>MEVFGAGGMQGPQPIYPRLAAFSVDAGQTVQAGTPRDQVEISPLGQMLDGISRLPEIRHEKVEEIRRQIATGSYDSPAKMELALDRLLDELQGW</sequence>
<name>L0DA65_SINAD</name>
<reference evidence="2 3" key="1">
    <citation type="submission" date="2012-02" db="EMBL/GenBank/DDBJ databases">
        <title>Complete sequence of chromosome of Singulisphaera acidiphila DSM 18658.</title>
        <authorList>
            <consortium name="US DOE Joint Genome Institute (JGI-PGF)"/>
            <person name="Lucas S."/>
            <person name="Copeland A."/>
            <person name="Lapidus A."/>
            <person name="Glavina del Rio T."/>
            <person name="Dalin E."/>
            <person name="Tice H."/>
            <person name="Bruce D."/>
            <person name="Goodwin L."/>
            <person name="Pitluck S."/>
            <person name="Peters L."/>
            <person name="Ovchinnikova G."/>
            <person name="Chertkov O."/>
            <person name="Kyrpides N."/>
            <person name="Mavromatis K."/>
            <person name="Ivanova N."/>
            <person name="Brettin T."/>
            <person name="Detter J.C."/>
            <person name="Han C."/>
            <person name="Larimer F."/>
            <person name="Land M."/>
            <person name="Hauser L."/>
            <person name="Markowitz V."/>
            <person name="Cheng J.-F."/>
            <person name="Hugenholtz P."/>
            <person name="Woyke T."/>
            <person name="Wu D."/>
            <person name="Tindall B."/>
            <person name="Pomrenke H."/>
            <person name="Brambilla E."/>
            <person name="Klenk H.-P."/>
            <person name="Eisen J.A."/>
        </authorList>
    </citation>
    <scope>NUCLEOTIDE SEQUENCE [LARGE SCALE GENOMIC DNA]</scope>
    <source>
        <strain evidence="3">ATCC BAA-1392 / DSM 18658 / VKM B-2454 / MOB10</strain>
    </source>
</reference>
<dbReference type="InterPro" id="IPR035890">
    <property type="entry name" value="Anti-sigma-28_factor_FlgM_sf"/>
</dbReference>
<accession>L0DA65</accession>
<evidence type="ECO:0000259" key="1">
    <source>
        <dbReference type="Pfam" id="PF04316"/>
    </source>
</evidence>
<dbReference type="SUPFAM" id="SSF101498">
    <property type="entry name" value="Anti-sigma factor FlgM"/>
    <property type="match status" value="1"/>
</dbReference>
<proteinExistence type="predicted"/>
<dbReference type="InterPro" id="IPR031316">
    <property type="entry name" value="FlgM_C"/>
</dbReference>
<dbReference type="RefSeq" id="WP_015244712.1">
    <property type="nucleotide sequence ID" value="NC_019892.1"/>
</dbReference>
<dbReference type="Pfam" id="PF04316">
    <property type="entry name" value="FlgM"/>
    <property type="match status" value="1"/>
</dbReference>
<keyword evidence="3" id="KW-1185">Reference proteome</keyword>
<evidence type="ECO:0000313" key="3">
    <source>
        <dbReference type="Proteomes" id="UP000010798"/>
    </source>
</evidence>
<dbReference type="STRING" id="886293.Sinac_1140"/>
<gene>
    <name evidence="2" type="ordered locus">Sinac_1140</name>
</gene>
<dbReference type="HOGENOM" id="CLU_185174_0_0_0"/>
<dbReference type="KEGG" id="saci:Sinac_1140"/>
<dbReference type="Proteomes" id="UP000010798">
    <property type="component" value="Chromosome"/>
</dbReference>
<dbReference type="eggNOG" id="COG2747">
    <property type="taxonomic scope" value="Bacteria"/>
</dbReference>
<dbReference type="OrthoDB" id="280802at2"/>
<protein>
    <submittedName>
        <fullName evidence="2">Anti-sigma-28 factor, FlgM</fullName>
    </submittedName>
</protein>
<organism evidence="2 3">
    <name type="scientific">Singulisphaera acidiphila (strain ATCC BAA-1392 / DSM 18658 / VKM B-2454 / MOB10)</name>
    <dbReference type="NCBI Taxonomy" id="886293"/>
    <lineage>
        <taxon>Bacteria</taxon>
        <taxon>Pseudomonadati</taxon>
        <taxon>Planctomycetota</taxon>
        <taxon>Planctomycetia</taxon>
        <taxon>Isosphaerales</taxon>
        <taxon>Isosphaeraceae</taxon>
        <taxon>Singulisphaera</taxon>
    </lineage>
</organism>
<evidence type="ECO:0000313" key="2">
    <source>
        <dbReference type="EMBL" id="AGA25536.1"/>
    </source>
</evidence>
<dbReference type="EMBL" id="CP003364">
    <property type="protein sequence ID" value="AGA25536.1"/>
    <property type="molecule type" value="Genomic_DNA"/>
</dbReference>
<dbReference type="AlphaFoldDB" id="L0DA65"/>
<feature type="domain" description="Anti-sigma-28 factor FlgM C-terminal" evidence="1">
    <location>
        <begin position="37"/>
        <end position="78"/>
    </location>
</feature>